<dbReference type="PROSITE" id="PS50932">
    <property type="entry name" value="HTH_LACI_2"/>
    <property type="match status" value="1"/>
</dbReference>
<dbReference type="CDD" id="cd01392">
    <property type="entry name" value="HTH_LacI"/>
    <property type="match status" value="1"/>
</dbReference>
<keyword evidence="3" id="KW-0804">Transcription</keyword>
<keyword evidence="2 5" id="KW-0238">DNA-binding</keyword>
<keyword evidence="6" id="KW-1185">Reference proteome</keyword>
<dbReference type="SMART" id="SM00354">
    <property type="entry name" value="HTH_LACI"/>
    <property type="match status" value="1"/>
</dbReference>
<evidence type="ECO:0000259" key="4">
    <source>
        <dbReference type="PROSITE" id="PS50932"/>
    </source>
</evidence>
<evidence type="ECO:0000313" key="6">
    <source>
        <dbReference type="Proteomes" id="UP001243717"/>
    </source>
</evidence>
<proteinExistence type="predicted"/>
<dbReference type="GO" id="GO:0003677">
    <property type="term" value="F:DNA binding"/>
    <property type="evidence" value="ECO:0007669"/>
    <property type="project" value="UniProtKB-KW"/>
</dbReference>
<dbReference type="PANTHER" id="PTHR30146:SF109">
    <property type="entry name" value="HTH-TYPE TRANSCRIPTIONAL REGULATOR GALS"/>
    <property type="match status" value="1"/>
</dbReference>
<evidence type="ECO:0000313" key="5">
    <source>
        <dbReference type="EMBL" id="MDQ8194795.1"/>
    </source>
</evidence>
<gene>
    <name evidence="5" type="ORF">QEH59_10185</name>
</gene>
<dbReference type="SUPFAM" id="SSF47413">
    <property type="entry name" value="lambda repressor-like DNA-binding domains"/>
    <property type="match status" value="1"/>
</dbReference>
<organism evidence="5 6">
    <name type="scientific">Thalassobacterium sedimentorum</name>
    <dbReference type="NCBI Taxonomy" id="3041258"/>
    <lineage>
        <taxon>Bacteria</taxon>
        <taxon>Pseudomonadati</taxon>
        <taxon>Verrucomicrobiota</taxon>
        <taxon>Opitutia</taxon>
        <taxon>Puniceicoccales</taxon>
        <taxon>Coraliomargaritaceae</taxon>
        <taxon>Thalassobacterium</taxon>
    </lineage>
</organism>
<dbReference type="Pfam" id="PF13377">
    <property type="entry name" value="Peripla_BP_3"/>
    <property type="match status" value="1"/>
</dbReference>
<name>A0ABU1AIZ7_9BACT</name>
<dbReference type="EMBL" id="JARXIC010000014">
    <property type="protein sequence ID" value="MDQ8194795.1"/>
    <property type="molecule type" value="Genomic_DNA"/>
</dbReference>
<evidence type="ECO:0000256" key="1">
    <source>
        <dbReference type="ARBA" id="ARBA00023015"/>
    </source>
</evidence>
<keyword evidence="1" id="KW-0805">Transcription regulation</keyword>
<dbReference type="PROSITE" id="PS00356">
    <property type="entry name" value="HTH_LACI_1"/>
    <property type="match status" value="1"/>
</dbReference>
<dbReference type="RefSeq" id="WP_308985261.1">
    <property type="nucleotide sequence ID" value="NZ_JARXIC010000014.1"/>
</dbReference>
<dbReference type="InterPro" id="IPR000843">
    <property type="entry name" value="HTH_LacI"/>
</dbReference>
<dbReference type="Proteomes" id="UP001243717">
    <property type="component" value="Unassembled WGS sequence"/>
</dbReference>
<evidence type="ECO:0000256" key="2">
    <source>
        <dbReference type="ARBA" id="ARBA00023125"/>
    </source>
</evidence>
<comment type="caution">
    <text evidence="5">The sequence shown here is derived from an EMBL/GenBank/DDBJ whole genome shotgun (WGS) entry which is preliminary data.</text>
</comment>
<dbReference type="InterPro" id="IPR028082">
    <property type="entry name" value="Peripla_BP_I"/>
</dbReference>
<accession>A0ABU1AIZ7</accession>
<dbReference type="Gene3D" id="1.10.260.40">
    <property type="entry name" value="lambda repressor-like DNA-binding domains"/>
    <property type="match status" value="1"/>
</dbReference>
<dbReference type="SUPFAM" id="SSF53822">
    <property type="entry name" value="Periplasmic binding protein-like I"/>
    <property type="match status" value="1"/>
</dbReference>
<protein>
    <submittedName>
        <fullName evidence="5">LacI family DNA-binding transcriptional regulator</fullName>
    </submittedName>
</protein>
<evidence type="ECO:0000256" key="3">
    <source>
        <dbReference type="ARBA" id="ARBA00023163"/>
    </source>
</evidence>
<dbReference type="PANTHER" id="PTHR30146">
    <property type="entry name" value="LACI-RELATED TRANSCRIPTIONAL REPRESSOR"/>
    <property type="match status" value="1"/>
</dbReference>
<dbReference type="InterPro" id="IPR010982">
    <property type="entry name" value="Lambda_DNA-bd_dom_sf"/>
</dbReference>
<dbReference type="Gene3D" id="3.40.50.2300">
    <property type="match status" value="2"/>
</dbReference>
<reference evidence="5 6" key="1">
    <citation type="submission" date="2023-04" db="EMBL/GenBank/DDBJ databases">
        <title>A novel bacteria isolated from coastal sediment.</title>
        <authorList>
            <person name="Liu X.-J."/>
            <person name="Du Z.-J."/>
        </authorList>
    </citation>
    <scope>NUCLEOTIDE SEQUENCE [LARGE SCALE GENOMIC DNA]</scope>
    <source>
        <strain evidence="5 6">SDUM461004</strain>
    </source>
</reference>
<sequence>MSEGEISTLREVAAQAGVSRATASMALRGDVRIAVETRKRVKAAAEVVGYRADPVLAALSTRRWNRRNAANLAVCVDDEWLTRQSRRRPSWMEDCLDGMKETATQYGYTLTIVKWRRELMTWKDPDRVLQGRGVSGVLVLPFKRDGTKQLSLLNWDSYSVVEVGRVLSPFSWHRAGTDAFASMNLVCEKMLQMHISRVGLVQPLQAEERLRFESLGALAKEWYLSLDRKGLAMVNPCMPAVLDKESFLEWYFQEHPQVIVTATSGVLTWLSEAEVRVPDEVGVVLLNRDFSPHVNAAGVSQHLDEVGRAAIELMHGLVLRGQRGNVERRRELLIYPDWIDGDTLI</sequence>
<dbReference type="Pfam" id="PF00356">
    <property type="entry name" value="LacI"/>
    <property type="match status" value="1"/>
</dbReference>
<dbReference type="InterPro" id="IPR046335">
    <property type="entry name" value="LacI/GalR-like_sensor"/>
</dbReference>
<feature type="domain" description="HTH lacI-type" evidence="4">
    <location>
        <begin position="7"/>
        <end position="61"/>
    </location>
</feature>